<feature type="region of interest" description="Disordered" evidence="2">
    <location>
        <begin position="311"/>
        <end position="332"/>
    </location>
</feature>
<feature type="coiled-coil region" evidence="1">
    <location>
        <begin position="185"/>
        <end position="212"/>
    </location>
</feature>
<dbReference type="GeneID" id="75912222"/>
<dbReference type="Pfam" id="PF21962">
    <property type="entry name" value="DUF6924"/>
    <property type="match status" value="1"/>
</dbReference>
<feature type="domain" description="DUF6924" evidence="3">
    <location>
        <begin position="385"/>
        <end position="489"/>
    </location>
</feature>
<proteinExistence type="predicted"/>
<dbReference type="InterPro" id="IPR053832">
    <property type="entry name" value="DUF6924"/>
</dbReference>
<evidence type="ECO:0000313" key="4">
    <source>
        <dbReference type="EMBL" id="KAI8582275.1"/>
    </source>
</evidence>
<dbReference type="InterPro" id="IPR027267">
    <property type="entry name" value="AH/BAR_dom_sf"/>
</dbReference>
<dbReference type="GO" id="GO:0042144">
    <property type="term" value="P:vacuole fusion, non-autophagic"/>
    <property type="evidence" value="ECO:0007669"/>
    <property type="project" value="InterPro"/>
</dbReference>
<dbReference type="RefSeq" id="XP_051447279.1">
    <property type="nucleotide sequence ID" value="XM_051586874.1"/>
</dbReference>
<name>A0AAD5EFW1_UMBRA</name>
<keyword evidence="1" id="KW-0175">Coiled coil</keyword>
<keyword evidence="5" id="KW-1185">Reference proteome</keyword>
<dbReference type="GO" id="GO:0000329">
    <property type="term" value="C:fungal-type vacuole membrane"/>
    <property type="evidence" value="ECO:0007669"/>
    <property type="project" value="InterPro"/>
</dbReference>
<comment type="caution">
    <text evidence="4">The sequence shown here is derived from an EMBL/GenBank/DDBJ whole genome shotgun (WGS) entry which is preliminary data.</text>
</comment>
<dbReference type="GO" id="GO:0005543">
    <property type="term" value="F:phospholipid binding"/>
    <property type="evidence" value="ECO:0007669"/>
    <property type="project" value="InterPro"/>
</dbReference>
<dbReference type="Proteomes" id="UP001206595">
    <property type="component" value="Unassembled WGS sequence"/>
</dbReference>
<dbReference type="PANTHER" id="PTHR38407">
    <property type="entry name" value="PROTEIN IVY1"/>
    <property type="match status" value="1"/>
</dbReference>
<protein>
    <recommendedName>
        <fullName evidence="3">DUF6924 domain-containing protein</fullName>
    </recommendedName>
</protein>
<evidence type="ECO:0000313" key="5">
    <source>
        <dbReference type="Proteomes" id="UP001206595"/>
    </source>
</evidence>
<reference evidence="4" key="2">
    <citation type="journal article" date="2022" name="Proc. Natl. Acad. Sci. U.S.A.">
        <title>Diploid-dominant life cycles characterize the early evolution of Fungi.</title>
        <authorList>
            <person name="Amses K.R."/>
            <person name="Simmons D.R."/>
            <person name="Longcore J.E."/>
            <person name="Mondo S.J."/>
            <person name="Seto K."/>
            <person name="Jeronimo G.H."/>
            <person name="Bonds A.E."/>
            <person name="Quandt C.A."/>
            <person name="Davis W.J."/>
            <person name="Chang Y."/>
            <person name="Federici B.A."/>
            <person name="Kuo A."/>
            <person name="LaButti K."/>
            <person name="Pangilinan J."/>
            <person name="Andreopoulos W."/>
            <person name="Tritt A."/>
            <person name="Riley R."/>
            <person name="Hundley H."/>
            <person name="Johnson J."/>
            <person name="Lipzen A."/>
            <person name="Barry K."/>
            <person name="Lang B.F."/>
            <person name="Cuomo C.A."/>
            <person name="Buchler N.E."/>
            <person name="Grigoriev I.V."/>
            <person name="Spatafora J.W."/>
            <person name="Stajich J.E."/>
            <person name="James T.Y."/>
        </authorList>
    </citation>
    <scope>NUCLEOTIDE SEQUENCE</scope>
    <source>
        <strain evidence="4">AG</strain>
    </source>
</reference>
<reference evidence="4" key="1">
    <citation type="submission" date="2021-06" db="EMBL/GenBank/DDBJ databases">
        <authorList>
            <consortium name="DOE Joint Genome Institute"/>
            <person name="Mondo S.J."/>
            <person name="Amses K.R."/>
            <person name="Simmons D.R."/>
            <person name="Longcore J.E."/>
            <person name="Seto K."/>
            <person name="Alves G.H."/>
            <person name="Bonds A.E."/>
            <person name="Quandt C.A."/>
            <person name="Davis W.J."/>
            <person name="Chang Y."/>
            <person name="Letcher P.M."/>
            <person name="Powell M.J."/>
            <person name="Kuo A."/>
            <person name="Labutti K."/>
            <person name="Pangilinan J."/>
            <person name="Andreopoulos W."/>
            <person name="Tritt A."/>
            <person name="Riley R."/>
            <person name="Hundley H."/>
            <person name="Johnson J."/>
            <person name="Lipzen A."/>
            <person name="Barry K."/>
            <person name="Berbee M.L."/>
            <person name="Buchler N.E."/>
            <person name="Grigoriev I.V."/>
            <person name="Spatafora J.W."/>
            <person name="Stajich J.E."/>
            <person name="James T.Y."/>
        </authorList>
    </citation>
    <scope>NUCLEOTIDE SEQUENCE</scope>
    <source>
        <strain evidence="4">AG</strain>
    </source>
</reference>
<sequence>MPLYHRNVSEPTLTATAASPPPHLDSSFSYSQGISHPHSINSGSSINESPALSFNRAEHLSKKELEDTINAHKQLIEAATLYREKSTELAAAAAGLGTALEMVAKEKAASDSGNGLQAAAGLQFLISNHHLLLANLISNAFEAPLVDNLERHKASILRSQENYDSVVKAMNAKIGETEVRSLKNTKRKNRDLRQFRRVLQDLTQQIDELETVKIDYSRYVFETEKRNHQFILNKVSGLVRAQVDIYDRISSKGLGEPTLEQMVTSNPDPFCVYPTSDESKAIFSVLPPLSIMDATSHSLIQSPLDFHNNALMAVDSPPTPPPKREDLYSPISNEHNDATQQTEHIDGFNERSSLEDISAPLGDNDSNTSAGAPAGGELEDDEDLIFIRTDYSDEEKWNLVKEKLDHEDQSLFSHLKLQNTPIFSGSTISELCTSQHAKYLLIADDRTMLDQTLALVRCDDERITRLQIDELSTVRSNLYRLDFEEFEQVAAVCG</sequence>
<feature type="region of interest" description="Disordered" evidence="2">
    <location>
        <begin position="1"/>
        <end position="32"/>
    </location>
</feature>
<gene>
    <name evidence="4" type="ORF">K450DRAFT_228187</name>
</gene>
<dbReference type="Gene3D" id="1.20.1270.60">
    <property type="entry name" value="Arfaptin homology (AH) domain/BAR domain"/>
    <property type="match status" value="1"/>
</dbReference>
<evidence type="ECO:0000256" key="2">
    <source>
        <dbReference type="SAM" id="MobiDB-lite"/>
    </source>
</evidence>
<dbReference type="InterPro" id="IPR037470">
    <property type="entry name" value="IVY1"/>
</dbReference>
<dbReference type="SUPFAM" id="SSF103657">
    <property type="entry name" value="BAR/IMD domain-like"/>
    <property type="match status" value="1"/>
</dbReference>
<evidence type="ECO:0000256" key="1">
    <source>
        <dbReference type="SAM" id="Coils"/>
    </source>
</evidence>
<dbReference type="EMBL" id="MU620901">
    <property type="protein sequence ID" value="KAI8582275.1"/>
    <property type="molecule type" value="Genomic_DNA"/>
</dbReference>
<accession>A0AAD5EFW1</accession>
<evidence type="ECO:0000259" key="3">
    <source>
        <dbReference type="Pfam" id="PF21962"/>
    </source>
</evidence>
<organism evidence="4 5">
    <name type="scientific">Umbelopsis ramanniana AG</name>
    <dbReference type="NCBI Taxonomy" id="1314678"/>
    <lineage>
        <taxon>Eukaryota</taxon>
        <taxon>Fungi</taxon>
        <taxon>Fungi incertae sedis</taxon>
        <taxon>Mucoromycota</taxon>
        <taxon>Mucoromycotina</taxon>
        <taxon>Umbelopsidomycetes</taxon>
        <taxon>Umbelopsidales</taxon>
        <taxon>Umbelopsidaceae</taxon>
        <taxon>Umbelopsis</taxon>
    </lineage>
</organism>
<feature type="region of interest" description="Disordered" evidence="2">
    <location>
        <begin position="355"/>
        <end position="379"/>
    </location>
</feature>
<dbReference type="PANTHER" id="PTHR38407:SF1">
    <property type="entry name" value="PROTEIN IVY1"/>
    <property type="match status" value="1"/>
</dbReference>
<dbReference type="AlphaFoldDB" id="A0AAD5EFW1"/>